<feature type="transmembrane region" description="Helical" evidence="5">
    <location>
        <begin position="88"/>
        <end position="108"/>
    </location>
</feature>
<evidence type="ECO:0000256" key="2">
    <source>
        <dbReference type="ARBA" id="ARBA00022692"/>
    </source>
</evidence>
<evidence type="ECO:0000256" key="5">
    <source>
        <dbReference type="SAM" id="Phobius"/>
    </source>
</evidence>
<evidence type="ECO:0000259" key="6">
    <source>
        <dbReference type="PROSITE" id="PS50850"/>
    </source>
</evidence>
<feature type="transmembrane region" description="Helical" evidence="5">
    <location>
        <begin position="173"/>
        <end position="191"/>
    </location>
</feature>
<feature type="transmembrane region" description="Helical" evidence="5">
    <location>
        <begin position="150"/>
        <end position="167"/>
    </location>
</feature>
<name>A0ABT8K2Y1_9MICC</name>
<reference evidence="7" key="1">
    <citation type="submission" date="2023-06" db="EMBL/GenBank/DDBJ databases">
        <title>MT1 and MT2 Draft Genomes of Novel Species.</title>
        <authorList>
            <person name="Venkateswaran K."/>
        </authorList>
    </citation>
    <scope>NUCLEOTIDE SEQUENCE</scope>
    <source>
        <strain evidence="7">IIF3SC-B10</strain>
    </source>
</reference>
<organism evidence="7 8">
    <name type="scientific">Arthrobacter burdickii</name>
    <dbReference type="NCBI Taxonomy" id="3035920"/>
    <lineage>
        <taxon>Bacteria</taxon>
        <taxon>Bacillati</taxon>
        <taxon>Actinomycetota</taxon>
        <taxon>Actinomycetes</taxon>
        <taxon>Micrococcales</taxon>
        <taxon>Micrococcaceae</taxon>
        <taxon>Arthrobacter</taxon>
    </lineage>
</organism>
<keyword evidence="4 5" id="KW-0472">Membrane</keyword>
<gene>
    <name evidence="7" type="ORF">P5G52_11725</name>
</gene>
<keyword evidence="2 5" id="KW-0812">Transmembrane</keyword>
<dbReference type="PROSITE" id="PS50850">
    <property type="entry name" value="MFS"/>
    <property type="match status" value="1"/>
</dbReference>
<comment type="subcellular location">
    <subcellularLocation>
        <location evidence="1">Cell membrane</location>
        <topology evidence="1">Multi-pass membrane protein</topology>
    </subcellularLocation>
</comment>
<feature type="transmembrane region" description="Helical" evidence="5">
    <location>
        <begin position="345"/>
        <end position="363"/>
    </location>
</feature>
<dbReference type="RefSeq" id="WP_301227560.1">
    <property type="nucleotide sequence ID" value="NZ_JAROCG010000001.1"/>
</dbReference>
<dbReference type="Pfam" id="PF07690">
    <property type="entry name" value="MFS_1"/>
    <property type="match status" value="1"/>
</dbReference>
<dbReference type="InterPro" id="IPR011701">
    <property type="entry name" value="MFS"/>
</dbReference>
<feature type="transmembrane region" description="Helical" evidence="5">
    <location>
        <begin position="56"/>
        <end position="76"/>
    </location>
</feature>
<feature type="transmembrane region" description="Helical" evidence="5">
    <location>
        <begin position="26"/>
        <end position="50"/>
    </location>
</feature>
<proteinExistence type="predicted"/>
<dbReference type="Proteomes" id="UP001174209">
    <property type="component" value="Unassembled WGS sequence"/>
</dbReference>
<evidence type="ECO:0000256" key="4">
    <source>
        <dbReference type="ARBA" id="ARBA00023136"/>
    </source>
</evidence>
<feature type="transmembrane region" description="Helical" evidence="5">
    <location>
        <begin position="212"/>
        <end position="232"/>
    </location>
</feature>
<dbReference type="InterPro" id="IPR036259">
    <property type="entry name" value="MFS_trans_sf"/>
</dbReference>
<sequence>MEHAVGRTPAQPDATVRVPLTASRAISTFGITVVGFMTANLVPVMIVALADLGFTPTGAGTLMTACLLLSALACLATSRWTALGGRYVVARAGLALTALGFGAAALVAEPTIAAAGIIVGGIGGGGAVAAGGAALAALRDPDRASGISGFANRAIVAVVLFIIPVVGLGMASAFGILACLALAALVTTGWLPDRPAATPHGSIGRSASPVDSPRSVTIAGVVLLACFAMWALGEDSLWAVAAVMGAEQAGLDEAGMGLVLSLSTLGGLLASALVGVAGKRLGRTVPLAVALLIGAALKIASGFITDPQLYLVVIIIWNTVYMVAFLYVIAIAAALDPTGRWSAPILGVYLVGSSFAPLFGTAVSSALGYPALGIILGCITLLVLGPLVVVSRESLRREKRPVPDATPETDFPHAAIA</sequence>
<dbReference type="Gene3D" id="1.20.1250.20">
    <property type="entry name" value="MFS general substrate transporter like domains"/>
    <property type="match status" value="2"/>
</dbReference>
<feature type="domain" description="Major facilitator superfamily (MFS) profile" evidence="6">
    <location>
        <begin position="214"/>
        <end position="417"/>
    </location>
</feature>
<feature type="transmembrane region" description="Helical" evidence="5">
    <location>
        <begin position="284"/>
        <end position="304"/>
    </location>
</feature>
<feature type="transmembrane region" description="Helical" evidence="5">
    <location>
        <begin position="254"/>
        <end position="277"/>
    </location>
</feature>
<evidence type="ECO:0000313" key="7">
    <source>
        <dbReference type="EMBL" id="MDN4611532.1"/>
    </source>
</evidence>
<protein>
    <submittedName>
        <fullName evidence="7">MFS transporter</fullName>
    </submittedName>
</protein>
<evidence type="ECO:0000256" key="1">
    <source>
        <dbReference type="ARBA" id="ARBA00004651"/>
    </source>
</evidence>
<accession>A0ABT8K2Y1</accession>
<feature type="transmembrane region" description="Helical" evidence="5">
    <location>
        <begin position="114"/>
        <end position="138"/>
    </location>
</feature>
<dbReference type="EMBL" id="JAROCG010000001">
    <property type="protein sequence ID" value="MDN4611532.1"/>
    <property type="molecule type" value="Genomic_DNA"/>
</dbReference>
<dbReference type="SUPFAM" id="SSF103473">
    <property type="entry name" value="MFS general substrate transporter"/>
    <property type="match status" value="1"/>
</dbReference>
<feature type="transmembrane region" description="Helical" evidence="5">
    <location>
        <begin position="369"/>
        <end position="390"/>
    </location>
</feature>
<keyword evidence="8" id="KW-1185">Reference proteome</keyword>
<evidence type="ECO:0000256" key="3">
    <source>
        <dbReference type="ARBA" id="ARBA00022989"/>
    </source>
</evidence>
<evidence type="ECO:0000313" key="8">
    <source>
        <dbReference type="Proteomes" id="UP001174209"/>
    </source>
</evidence>
<comment type="caution">
    <text evidence="7">The sequence shown here is derived from an EMBL/GenBank/DDBJ whole genome shotgun (WGS) entry which is preliminary data.</text>
</comment>
<dbReference type="InterPro" id="IPR020846">
    <property type="entry name" value="MFS_dom"/>
</dbReference>
<feature type="transmembrane region" description="Helical" evidence="5">
    <location>
        <begin position="310"/>
        <end position="333"/>
    </location>
</feature>
<keyword evidence="3 5" id="KW-1133">Transmembrane helix</keyword>